<keyword evidence="1" id="KW-0472">Membrane</keyword>
<dbReference type="Proteomes" id="UP000221947">
    <property type="component" value="Segment"/>
</dbReference>
<keyword evidence="1" id="KW-0812">Transmembrane</keyword>
<protein>
    <recommendedName>
        <fullName evidence="4">Transmembrane protein</fullName>
    </recommendedName>
</protein>
<dbReference type="EMBL" id="KR052480">
    <property type="protein sequence ID" value="AKF12603.1"/>
    <property type="molecule type" value="Genomic_DNA"/>
</dbReference>
<evidence type="ECO:0008006" key="4">
    <source>
        <dbReference type="Google" id="ProtNLM"/>
    </source>
</evidence>
<accession>A0A0F6SIK3</accession>
<name>A0A0F6SIK3_9CAUD</name>
<dbReference type="PROSITE" id="PS51257">
    <property type="entry name" value="PROKAR_LIPOPROTEIN"/>
    <property type="match status" value="1"/>
</dbReference>
<evidence type="ECO:0000313" key="2">
    <source>
        <dbReference type="EMBL" id="AKF12603.1"/>
    </source>
</evidence>
<feature type="transmembrane region" description="Helical" evidence="1">
    <location>
        <begin position="12"/>
        <end position="36"/>
    </location>
</feature>
<reference evidence="2 3" key="1">
    <citation type="submission" date="2015-04" db="EMBL/GenBank/DDBJ databases">
        <authorList>
            <person name="Schouten J.T."/>
            <person name="Crockett J.T."/>
            <person name="Hodson T.S."/>
            <person name="Hyde J.R."/>
            <person name="Smith T.A."/>
            <person name="Merrill B.D."/>
            <person name="Crook M.B."/>
            <person name="Griffitts J.S."/>
            <person name="Burnett S.H."/>
            <person name="Grose J.H."/>
            <person name="Breakwell D.P."/>
        </authorList>
    </citation>
    <scope>NUCLEOTIDE SEQUENCE [LARGE SCALE GENOMIC DNA]</scope>
</reference>
<organism evidence="2 3">
    <name type="scientific">Sinorhizobium phage phiM7</name>
    <dbReference type="NCBI Taxonomy" id="1647403"/>
    <lineage>
        <taxon>Viruses</taxon>
        <taxon>Duplodnaviria</taxon>
        <taxon>Heunggongvirae</taxon>
        <taxon>Uroviricota</taxon>
        <taxon>Caudoviricetes</taxon>
        <taxon>Emdodecavirus</taxon>
        <taxon>Emdodecavirus M7</taxon>
    </lineage>
</organism>
<keyword evidence="3" id="KW-1185">Reference proteome</keyword>
<sequence length="92" mass="10666">MNLKERVVGAAKWVGCVALGSYVLIAMACFPIVVYANSQLRKDRDYFVERTFDYKKKFDYLFDGASERDLLDICEEKQEVLFKEDCAKPLLK</sequence>
<proteinExistence type="predicted"/>
<evidence type="ECO:0000313" key="3">
    <source>
        <dbReference type="Proteomes" id="UP000221947"/>
    </source>
</evidence>
<gene>
    <name evidence="2" type="ORF">PHIM7_55</name>
</gene>
<keyword evidence="1" id="KW-1133">Transmembrane helix</keyword>
<evidence type="ECO:0000256" key="1">
    <source>
        <dbReference type="SAM" id="Phobius"/>
    </source>
</evidence>